<feature type="domain" description="Thiamine phosphate synthase/TenI" evidence="18">
    <location>
        <begin position="10"/>
        <end position="202"/>
    </location>
</feature>
<keyword evidence="20" id="KW-1185">Reference proteome</keyword>
<comment type="catalytic activity">
    <reaction evidence="15">
        <text>2-[(2R,5Z)-2-carboxy-4-methylthiazol-5(2H)-ylidene]ethyl phosphate + 4-amino-2-methyl-5-(diphosphooxymethyl)pyrimidine + 2 H(+) = thiamine phosphate + CO2 + diphosphate</text>
        <dbReference type="Rhea" id="RHEA:47844"/>
        <dbReference type="ChEBI" id="CHEBI:15378"/>
        <dbReference type="ChEBI" id="CHEBI:16526"/>
        <dbReference type="ChEBI" id="CHEBI:33019"/>
        <dbReference type="ChEBI" id="CHEBI:37575"/>
        <dbReference type="ChEBI" id="CHEBI:57841"/>
        <dbReference type="ChEBI" id="CHEBI:62899"/>
        <dbReference type="EC" id="2.5.1.3"/>
    </reaction>
</comment>
<keyword evidence="11" id="KW-0460">Magnesium</keyword>
<dbReference type="OrthoDB" id="4994at2759"/>
<dbReference type="NCBIfam" id="NF006830">
    <property type="entry name" value="PRK09355.1"/>
    <property type="match status" value="1"/>
</dbReference>
<evidence type="ECO:0000256" key="12">
    <source>
        <dbReference type="ARBA" id="ARBA00022977"/>
    </source>
</evidence>
<evidence type="ECO:0000256" key="9">
    <source>
        <dbReference type="ARBA" id="ARBA00022777"/>
    </source>
</evidence>
<dbReference type="STRING" id="946122.A0A0C2X098"/>
<evidence type="ECO:0000256" key="11">
    <source>
        <dbReference type="ARBA" id="ARBA00022842"/>
    </source>
</evidence>
<evidence type="ECO:0000256" key="13">
    <source>
        <dbReference type="ARBA" id="ARBA00047334"/>
    </source>
</evidence>
<dbReference type="InterPro" id="IPR000417">
    <property type="entry name" value="Hyethyz_kinase"/>
</dbReference>
<keyword evidence="12" id="KW-0784">Thiamine biosynthesis</keyword>
<evidence type="ECO:0000256" key="8">
    <source>
        <dbReference type="ARBA" id="ARBA00022741"/>
    </source>
</evidence>
<evidence type="ECO:0000256" key="7">
    <source>
        <dbReference type="ARBA" id="ARBA00022723"/>
    </source>
</evidence>
<evidence type="ECO:0000256" key="4">
    <source>
        <dbReference type="ARBA" id="ARBA00004868"/>
    </source>
</evidence>
<comment type="catalytic activity">
    <reaction evidence="1">
        <text>5-(2-hydroxyethyl)-4-methylthiazole + ATP = 4-methyl-5-(2-phosphooxyethyl)-thiazole + ADP + H(+)</text>
        <dbReference type="Rhea" id="RHEA:24212"/>
        <dbReference type="ChEBI" id="CHEBI:15378"/>
        <dbReference type="ChEBI" id="CHEBI:17957"/>
        <dbReference type="ChEBI" id="CHEBI:30616"/>
        <dbReference type="ChEBI" id="CHEBI:58296"/>
        <dbReference type="ChEBI" id="CHEBI:456216"/>
        <dbReference type="EC" id="2.7.1.50"/>
    </reaction>
</comment>
<dbReference type="GO" id="GO:0005737">
    <property type="term" value="C:cytoplasm"/>
    <property type="evidence" value="ECO:0007669"/>
    <property type="project" value="TreeGrafter"/>
</dbReference>
<accession>A0A0C2X098</accession>
<dbReference type="PANTHER" id="PTHR20857:SF23">
    <property type="entry name" value="THIAMINE BIOSYNTHETIC BIFUNCTIONAL ENZYME"/>
    <property type="match status" value="1"/>
</dbReference>
<dbReference type="SUPFAM" id="SSF51391">
    <property type="entry name" value="Thiamin phosphate synthase"/>
    <property type="match status" value="1"/>
</dbReference>
<dbReference type="GO" id="GO:0000287">
    <property type="term" value="F:magnesium ion binding"/>
    <property type="evidence" value="ECO:0007669"/>
    <property type="project" value="InterPro"/>
</dbReference>
<keyword evidence="8" id="KW-0547">Nucleotide-binding</keyword>
<evidence type="ECO:0000256" key="2">
    <source>
        <dbReference type="ARBA" id="ARBA00001946"/>
    </source>
</evidence>
<evidence type="ECO:0000259" key="18">
    <source>
        <dbReference type="Pfam" id="PF02581"/>
    </source>
</evidence>
<comment type="function">
    <text evidence="3">Condenses 4-methyl-5-(beta-hydroxyethyl)thiazole monophosphate (THZ-P) and 2-methyl-4-amino-5-hydroxymethyl pyrimidine pyrophosphate (HMP-PP) to form thiamine monophosphate (TMP).</text>
</comment>
<dbReference type="CDD" id="cd01170">
    <property type="entry name" value="THZ_kinase"/>
    <property type="match status" value="1"/>
</dbReference>
<dbReference type="Gene3D" id="3.20.20.70">
    <property type="entry name" value="Aldolase class I"/>
    <property type="match status" value="1"/>
</dbReference>
<dbReference type="Pfam" id="PF02581">
    <property type="entry name" value="TMP-TENI"/>
    <property type="match status" value="1"/>
</dbReference>
<evidence type="ECO:0000256" key="10">
    <source>
        <dbReference type="ARBA" id="ARBA00022840"/>
    </source>
</evidence>
<comment type="catalytic activity">
    <reaction evidence="13">
        <text>4-methyl-5-(2-phosphooxyethyl)-thiazole + 4-amino-2-methyl-5-(diphosphooxymethyl)pyrimidine + H(+) = thiamine phosphate + diphosphate</text>
        <dbReference type="Rhea" id="RHEA:22328"/>
        <dbReference type="ChEBI" id="CHEBI:15378"/>
        <dbReference type="ChEBI" id="CHEBI:33019"/>
        <dbReference type="ChEBI" id="CHEBI:37575"/>
        <dbReference type="ChEBI" id="CHEBI:57841"/>
        <dbReference type="ChEBI" id="CHEBI:58296"/>
        <dbReference type="EC" id="2.5.1.3"/>
    </reaction>
</comment>
<dbReference type="Proteomes" id="UP000054549">
    <property type="component" value="Unassembled WGS sequence"/>
</dbReference>
<dbReference type="Pfam" id="PF02110">
    <property type="entry name" value="HK"/>
    <property type="match status" value="1"/>
</dbReference>
<comment type="pathway">
    <text evidence="5">Cofactor biosynthesis; thiamine diphosphate biosynthesis; thiamine phosphate from 4-amino-2-methyl-5-diphosphomethylpyrimidine and 4-methyl-5-(2-phosphoethyl)-thiazole: step 1/1.</text>
</comment>
<dbReference type="HOGENOM" id="CLU_019943_1_1_1"/>
<dbReference type="EMBL" id="KN818269">
    <property type="protein sequence ID" value="KIL62541.1"/>
    <property type="molecule type" value="Genomic_DNA"/>
</dbReference>
<comment type="cofactor">
    <cofactor evidence="2">
        <name>Mg(2+)</name>
        <dbReference type="ChEBI" id="CHEBI:18420"/>
    </cofactor>
</comment>
<dbReference type="Gene3D" id="3.40.1190.20">
    <property type="match status" value="1"/>
</dbReference>
<organism evidence="19 20">
    <name type="scientific">Amanita muscaria (strain Koide BX008)</name>
    <dbReference type="NCBI Taxonomy" id="946122"/>
    <lineage>
        <taxon>Eukaryota</taxon>
        <taxon>Fungi</taxon>
        <taxon>Dikarya</taxon>
        <taxon>Basidiomycota</taxon>
        <taxon>Agaricomycotina</taxon>
        <taxon>Agaricomycetes</taxon>
        <taxon>Agaricomycetidae</taxon>
        <taxon>Agaricales</taxon>
        <taxon>Pluteineae</taxon>
        <taxon>Amanitaceae</taxon>
        <taxon>Amanita</taxon>
    </lineage>
</organism>
<dbReference type="SUPFAM" id="SSF53613">
    <property type="entry name" value="Ribokinase-like"/>
    <property type="match status" value="1"/>
</dbReference>
<evidence type="ECO:0000256" key="14">
    <source>
        <dbReference type="ARBA" id="ARBA00047851"/>
    </source>
</evidence>
<dbReference type="AlphaFoldDB" id="A0A0C2X098"/>
<dbReference type="GO" id="GO:0004789">
    <property type="term" value="F:thiamine-phosphate diphosphorylase activity"/>
    <property type="evidence" value="ECO:0007669"/>
    <property type="project" value="UniProtKB-EC"/>
</dbReference>
<comment type="pathway">
    <text evidence="4">Cofactor biosynthesis; thiamine diphosphate biosynthesis; 4-methyl-5-(2-phosphoethyl)-thiazole from 5-(2-hydroxyethyl)-4-methylthiazole: step 1/1.</text>
</comment>
<dbReference type="HAMAP" id="MF_00228">
    <property type="entry name" value="Thz_kinase"/>
    <property type="match status" value="1"/>
</dbReference>
<evidence type="ECO:0000256" key="15">
    <source>
        <dbReference type="ARBA" id="ARBA00047883"/>
    </source>
</evidence>
<dbReference type="InterPro" id="IPR036206">
    <property type="entry name" value="ThiamineP_synth_sf"/>
</dbReference>
<evidence type="ECO:0000313" key="20">
    <source>
        <dbReference type="Proteomes" id="UP000054549"/>
    </source>
</evidence>
<dbReference type="NCBIfam" id="TIGR00693">
    <property type="entry name" value="thiE"/>
    <property type="match status" value="1"/>
</dbReference>
<dbReference type="GO" id="GO:0009228">
    <property type="term" value="P:thiamine biosynthetic process"/>
    <property type="evidence" value="ECO:0007669"/>
    <property type="project" value="UniProtKB-KW"/>
</dbReference>
<dbReference type="GO" id="GO:0009229">
    <property type="term" value="P:thiamine diphosphate biosynthetic process"/>
    <property type="evidence" value="ECO:0007669"/>
    <property type="project" value="UniProtKB-UniPathway"/>
</dbReference>
<proteinExistence type="inferred from homology"/>
<dbReference type="InParanoid" id="A0A0C2X098"/>
<comment type="similarity">
    <text evidence="17">In the N-terminal section; belongs to the thiamine-phosphate synthase family.</text>
</comment>
<evidence type="ECO:0000313" key="19">
    <source>
        <dbReference type="EMBL" id="KIL62541.1"/>
    </source>
</evidence>
<gene>
    <name evidence="19" type="ORF">M378DRAFT_1053234</name>
</gene>
<keyword evidence="10" id="KW-0067">ATP-binding</keyword>
<dbReference type="CDD" id="cd00564">
    <property type="entry name" value="TMP_TenI"/>
    <property type="match status" value="1"/>
</dbReference>
<sequence>MMPIVVDYSLYLVSGRSLLPPGKEFLASLEEAIQGGVTAVQIREKDAETYDFLQIAASSKSLCDKYGVPLIINDRIDVALAVKAHGVHLGQTDMPVAIARQLLPPGTVIGVSCNTVEHVKRAVEEGADYVGIGPVWATTTKKLTNPVIGVRGVGAMLEVLDGTGIKAVAIGGIKTVNLLRTLYGSVSRTGHTLDGIAVVSEIMASPLPTQVAETMRKTFDAFQESYRAQLSRPTQGLWANSTQSVVRGVCELMEHVRKTAPLVHQITNTVVATQSANITLALGASPIMATEAQEMEDLTSIAGAHLINIGTLRAEYKSGMIKAGYFANANRKPIVFDPVGVGASQFRKETVKELLDTFQVSVIKGNAGELSVLAESNEVSSKGVDSVGGFQDPVSFVRELAKKERCIVVLTGKTDYVSDGERVVALDNGHEILGKITGSGCIVGTAIATYCAASSTREGNDSSATSKLVGGDMLLGAVAGILVLTIASQLAAEREGVKGPGTFLSGLIDVLWDLTADDIARLAMVQLYTD</sequence>
<dbReference type="InterPro" id="IPR013785">
    <property type="entry name" value="Aldolase_TIM"/>
</dbReference>
<dbReference type="InterPro" id="IPR029056">
    <property type="entry name" value="Ribokinase-like"/>
</dbReference>
<keyword evidence="7" id="KW-0479">Metal-binding</keyword>
<evidence type="ECO:0000256" key="6">
    <source>
        <dbReference type="ARBA" id="ARBA00022679"/>
    </source>
</evidence>
<comment type="catalytic activity">
    <reaction evidence="14">
        <text>2-(2-carboxy-4-methylthiazol-5-yl)ethyl phosphate + 4-amino-2-methyl-5-(diphosphooxymethyl)pyrimidine + 2 H(+) = thiamine phosphate + CO2 + diphosphate</text>
        <dbReference type="Rhea" id="RHEA:47848"/>
        <dbReference type="ChEBI" id="CHEBI:15378"/>
        <dbReference type="ChEBI" id="CHEBI:16526"/>
        <dbReference type="ChEBI" id="CHEBI:33019"/>
        <dbReference type="ChEBI" id="CHEBI:37575"/>
        <dbReference type="ChEBI" id="CHEBI:57841"/>
        <dbReference type="ChEBI" id="CHEBI:62890"/>
        <dbReference type="EC" id="2.5.1.3"/>
    </reaction>
</comment>
<dbReference type="InterPro" id="IPR034291">
    <property type="entry name" value="TMP_synthase"/>
</dbReference>
<evidence type="ECO:0000256" key="16">
    <source>
        <dbReference type="ARBA" id="ARBA00061146"/>
    </source>
</evidence>
<dbReference type="GO" id="GO:0004417">
    <property type="term" value="F:hydroxyethylthiazole kinase activity"/>
    <property type="evidence" value="ECO:0007669"/>
    <property type="project" value="UniProtKB-EC"/>
</dbReference>
<dbReference type="FunCoup" id="A0A0C2X098">
    <property type="interactions" value="309"/>
</dbReference>
<dbReference type="PRINTS" id="PR01099">
    <property type="entry name" value="HYETHTZKNASE"/>
</dbReference>
<dbReference type="PANTHER" id="PTHR20857">
    <property type="entry name" value="THIAMINE-PHOSPHATE PYROPHOSPHORYLASE"/>
    <property type="match status" value="1"/>
</dbReference>
<protein>
    <recommendedName>
        <fullName evidence="18">Thiamine phosphate synthase/TenI domain-containing protein</fullName>
    </recommendedName>
</protein>
<dbReference type="UniPathway" id="UPA00060">
    <property type="reaction ID" value="UER00139"/>
</dbReference>
<keyword evidence="9" id="KW-0418">Kinase</keyword>
<dbReference type="HAMAP" id="MF_00097">
    <property type="entry name" value="TMP_synthase"/>
    <property type="match status" value="1"/>
</dbReference>
<keyword evidence="6" id="KW-0808">Transferase</keyword>
<evidence type="ECO:0000256" key="17">
    <source>
        <dbReference type="ARBA" id="ARBA00061283"/>
    </source>
</evidence>
<comment type="similarity">
    <text evidence="16">In the C-terminal section; belongs to the Thz kinase family.</text>
</comment>
<dbReference type="GO" id="GO:0005524">
    <property type="term" value="F:ATP binding"/>
    <property type="evidence" value="ECO:0007669"/>
    <property type="project" value="UniProtKB-KW"/>
</dbReference>
<dbReference type="NCBIfam" id="TIGR00694">
    <property type="entry name" value="thiM"/>
    <property type="match status" value="1"/>
</dbReference>
<name>A0A0C2X098_AMAMK</name>
<dbReference type="FunFam" id="3.20.20.70:FF:000104">
    <property type="entry name" value="Thiamine biosynthetic bifunctional enzyme"/>
    <property type="match status" value="1"/>
</dbReference>
<dbReference type="InterPro" id="IPR022998">
    <property type="entry name" value="ThiamineP_synth_TenI"/>
</dbReference>
<evidence type="ECO:0000256" key="1">
    <source>
        <dbReference type="ARBA" id="ARBA00001771"/>
    </source>
</evidence>
<reference evidence="19 20" key="1">
    <citation type="submission" date="2014-04" db="EMBL/GenBank/DDBJ databases">
        <title>Evolutionary Origins and Diversification of the Mycorrhizal Mutualists.</title>
        <authorList>
            <consortium name="DOE Joint Genome Institute"/>
            <consortium name="Mycorrhizal Genomics Consortium"/>
            <person name="Kohler A."/>
            <person name="Kuo A."/>
            <person name="Nagy L.G."/>
            <person name="Floudas D."/>
            <person name="Copeland A."/>
            <person name="Barry K.W."/>
            <person name="Cichocki N."/>
            <person name="Veneault-Fourrey C."/>
            <person name="LaButti K."/>
            <person name="Lindquist E.A."/>
            <person name="Lipzen A."/>
            <person name="Lundell T."/>
            <person name="Morin E."/>
            <person name="Murat C."/>
            <person name="Riley R."/>
            <person name="Ohm R."/>
            <person name="Sun H."/>
            <person name="Tunlid A."/>
            <person name="Henrissat B."/>
            <person name="Grigoriev I.V."/>
            <person name="Hibbett D.S."/>
            <person name="Martin F."/>
        </authorList>
    </citation>
    <scope>NUCLEOTIDE SEQUENCE [LARGE SCALE GENOMIC DNA]</scope>
    <source>
        <strain evidence="19 20">Koide BX008</strain>
    </source>
</reference>
<evidence type="ECO:0000256" key="5">
    <source>
        <dbReference type="ARBA" id="ARBA00005165"/>
    </source>
</evidence>
<evidence type="ECO:0000256" key="3">
    <source>
        <dbReference type="ARBA" id="ARBA00003814"/>
    </source>
</evidence>